<keyword evidence="5 10" id="KW-0547">Nucleotide-binding</keyword>
<dbReference type="SUPFAM" id="SSF52540">
    <property type="entry name" value="P-loop containing nucleoside triphosphate hydrolases"/>
    <property type="match status" value="1"/>
</dbReference>
<dbReference type="InterPro" id="IPR030378">
    <property type="entry name" value="G_CP_dom"/>
</dbReference>
<dbReference type="PANTHER" id="PTHR32120:SF11">
    <property type="entry name" value="SMALL RIBOSOMAL SUBUNIT BIOGENESIS GTPASE RSGA 1, MITOCHONDRIAL-RELATED"/>
    <property type="match status" value="1"/>
</dbReference>
<dbReference type="EC" id="3.6.1.-" evidence="10"/>
<evidence type="ECO:0000259" key="11">
    <source>
        <dbReference type="PROSITE" id="PS50936"/>
    </source>
</evidence>
<feature type="binding site" evidence="10">
    <location>
        <position position="245"/>
    </location>
    <ligand>
        <name>Zn(2+)</name>
        <dbReference type="ChEBI" id="CHEBI:29105"/>
    </ligand>
</feature>
<keyword evidence="4 10" id="KW-0699">rRNA-binding</keyword>
<dbReference type="Gene3D" id="1.10.40.50">
    <property type="entry name" value="Probable gtpase engc, domain 3"/>
    <property type="match status" value="1"/>
</dbReference>
<dbReference type="Gene3D" id="2.40.50.140">
    <property type="entry name" value="Nucleic acid-binding proteins"/>
    <property type="match status" value="1"/>
</dbReference>
<dbReference type="CDD" id="cd04466">
    <property type="entry name" value="S1_YloQ_GTPase"/>
    <property type="match status" value="1"/>
</dbReference>
<evidence type="ECO:0000256" key="9">
    <source>
        <dbReference type="ARBA" id="ARBA00023134"/>
    </source>
</evidence>
<dbReference type="Pfam" id="PF16745">
    <property type="entry name" value="RsgA_N"/>
    <property type="match status" value="1"/>
</dbReference>
<dbReference type="GO" id="GO:0019843">
    <property type="term" value="F:rRNA binding"/>
    <property type="evidence" value="ECO:0007669"/>
    <property type="project" value="UniProtKB-KW"/>
</dbReference>
<evidence type="ECO:0000256" key="3">
    <source>
        <dbReference type="ARBA" id="ARBA00022723"/>
    </source>
</evidence>
<keyword evidence="8 10" id="KW-0694">RNA-binding</keyword>
<keyword evidence="14" id="KW-1185">Reference proteome</keyword>
<dbReference type="Proteomes" id="UP000185568">
    <property type="component" value="Unassembled WGS sequence"/>
</dbReference>
<evidence type="ECO:0000256" key="8">
    <source>
        <dbReference type="ARBA" id="ARBA00022884"/>
    </source>
</evidence>
<comment type="subunit">
    <text evidence="10">Monomer. Associates with 30S ribosomal subunit, binds 16S rRNA.</text>
</comment>
<organism evidence="13 14">
    <name type="scientific">Domibacillus antri</name>
    <dbReference type="NCBI Taxonomy" id="1714264"/>
    <lineage>
        <taxon>Bacteria</taxon>
        <taxon>Bacillati</taxon>
        <taxon>Bacillota</taxon>
        <taxon>Bacilli</taxon>
        <taxon>Bacillales</taxon>
        <taxon>Bacillaceae</taxon>
        <taxon>Domibacillus</taxon>
    </lineage>
</organism>
<dbReference type="GO" id="GO:0042274">
    <property type="term" value="P:ribosomal small subunit biogenesis"/>
    <property type="evidence" value="ECO:0007669"/>
    <property type="project" value="UniProtKB-UniRule"/>
</dbReference>
<comment type="similarity">
    <text evidence="10">Belongs to the TRAFAC class YlqF/YawG GTPase family. RsgA subfamily.</text>
</comment>
<dbReference type="InterPro" id="IPR010914">
    <property type="entry name" value="RsgA_GTPase_dom"/>
</dbReference>
<keyword evidence="7 10" id="KW-0862">Zinc</keyword>
<evidence type="ECO:0000256" key="6">
    <source>
        <dbReference type="ARBA" id="ARBA00022801"/>
    </source>
</evidence>
<dbReference type="PANTHER" id="PTHR32120">
    <property type="entry name" value="SMALL RIBOSOMAL SUBUNIT BIOGENESIS GTPASE RSGA"/>
    <property type="match status" value="1"/>
</dbReference>
<dbReference type="GO" id="GO:0046872">
    <property type="term" value="F:metal ion binding"/>
    <property type="evidence" value="ECO:0007669"/>
    <property type="project" value="UniProtKB-KW"/>
</dbReference>
<evidence type="ECO:0000313" key="14">
    <source>
        <dbReference type="Proteomes" id="UP000185568"/>
    </source>
</evidence>
<evidence type="ECO:0000256" key="1">
    <source>
        <dbReference type="ARBA" id="ARBA00022490"/>
    </source>
</evidence>
<evidence type="ECO:0000313" key="13">
    <source>
        <dbReference type="EMBL" id="OLN22828.1"/>
    </source>
</evidence>
<feature type="binding site" evidence="10">
    <location>
        <begin position="164"/>
        <end position="172"/>
    </location>
    <ligand>
        <name>GTP</name>
        <dbReference type="ChEBI" id="CHEBI:37565"/>
    </ligand>
</feature>
<comment type="caution">
    <text evidence="13">The sequence shown here is derived from an EMBL/GenBank/DDBJ whole genome shotgun (WGS) entry which is preliminary data.</text>
</comment>
<dbReference type="InterPro" id="IPR004881">
    <property type="entry name" value="Ribosome_biogen_GTPase_RsgA"/>
</dbReference>
<feature type="domain" description="CP-type G" evidence="12">
    <location>
        <begin position="63"/>
        <end position="221"/>
    </location>
</feature>
<evidence type="ECO:0000256" key="2">
    <source>
        <dbReference type="ARBA" id="ARBA00022517"/>
    </source>
</evidence>
<dbReference type="AlphaFoldDB" id="A0A1Q8Q652"/>
<sequence>MPTGKIIKALSGFYYVLDGKETIQCRGRGVFRKRNITPLVGDYVEYEAENDKEGYILSIDERKNDLIRPPVANIDQAVLVFSAAEPAFSTTLLDRFLVLIESKNIEPVICLTKMDLLNGSEELAQYVSDYRNIGYTVIETSSETFNGLEALAQHLNEKTSVFAGQSGVGKSSLLNAIRPDLALKTNEISNSLGRGKHTTRHVELIPAAGGLVADTPGFSSLDFDGIEIEELSSCFPEMAARSSSCKFRGCIHLNEPKCAVKKAVEEGEIPSYRYEHYLQFIEEIKERKPRY</sequence>
<dbReference type="GO" id="GO:0005737">
    <property type="term" value="C:cytoplasm"/>
    <property type="evidence" value="ECO:0007669"/>
    <property type="project" value="UniProtKB-SubCell"/>
</dbReference>
<dbReference type="SUPFAM" id="SSF50249">
    <property type="entry name" value="Nucleic acid-binding proteins"/>
    <property type="match status" value="1"/>
</dbReference>
<keyword evidence="3 10" id="KW-0479">Metal-binding</keyword>
<dbReference type="NCBIfam" id="TIGR00157">
    <property type="entry name" value="ribosome small subunit-dependent GTPase A"/>
    <property type="match status" value="1"/>
</dbReference>
<evidence type="ECO:0000259" key="12">
    <source>
        <dbReference type="PROSITE" id="PS51721"/>
    </source>
</evidence>
<keyword evidence="2 10" id="KW-0690">Ribosome biogenesis</keyword>
<dbReference type="CDD" id="cd01854">
    <property type="entry name" value="YjeQ_EngC"/>
    <property type="match status" value="1"/>
</dbReference>
<feature type="domain" description="EngC GTPase" evidence="11">
    <location>
        <begin position="72"/>
        <end position="219"/>
    </location>
</feature>
<feature type="binding site" evidence="10">
    <location>
        <position position="252"/>
    </location>
    <ligand>
        <name>Zn(2+)</name>
        <dbReference type="ChEBI" id="CHEBI:29105"/>
    </ligand>
</feature>
<comment type="function">
    <text evidence="10">One of several proteins that assist in the late maturation steps of the functional core of the 30S ribosomal subunit. Helps release RbfA from mature subunits. May play a role in the assembly of ribosomal proteins into the subunit. Circularly permuted GTPase that catalyzes slow GTP hydrolysis, GTPase activity is stimulated by the 30S ribosomal subunit.</text>
</comment>
<comment type="cofactor">
    <cofactor evidence="10">
        <name>Zn(2+)</name>
        <dbReference type="ChEBI" id="CHEBI:29105"/>
    </cofactor>
    <text evidence="10">Binds 1 zinc ion per subunit.</text>
</comment>
<dbReference type="HAMAP" id="MF_01820">
    <property type="entry name" value="GTPase_RsgA"/>
    <property type="match status" value="1"/>
</dbReference>
<evidence type="ECO:0000256" key="10">
    <source>
        <dbReference type="HAMAP-Rule" id="MF_01820"/>
    </source>
</evidence>
<reference evidence="13 14" key="1">
    <citation type="submission" date="2016-12" db="EMBL/GenBank/DDBJ databases">
        <title>Domibacillus antri genome sequencing.</title>
        <authorList>
            <person name="Verma A."/>
            <person name="Krishnamurthi S."/>
        </authorList>
    </citation>
    <scope>NUCLEOTIDE SEQUENCE [LARGE SCALE GENOMIC DNA]</scope>
    <source>
        <strain evidence="13 14">XD80</strain>
    </source>
</reference>
<dbReference type="InterPro" id="IPR012340">
    <property type="entry name" value="NA-bd_OB-fold"/>
</dbReference>
<dbReference type="GO" id="GO:0003924">
    <property type="term" value="F:GTPase activity"/>
    <property type="evidence" value="ECO:0007669"/>
    <property type="project" value="UniProtKB-UniRule"/>
</dbReference>
<evidence type="ECO:0000256" key="5">
    <source>
        <dbReference type="ARBA" id="ARBA00022741"/>
    </source>
</evidence>
<dbReference type="RefSeq" id="WP_075398169.1">
    <property type="nucleotide sequence ID" value="NZ_MSDU01000014.1"/>
</dbReference>
<dbReference type="InterPro" id="IPR031944">
    <property type="entry name" value="RsgA_N"/>
</dbReference>
<dbReference type="InterPro" id="IPR027417">
    <property type="entry name" value="P-loop_NTPase"/>
</dbReference>
<dbReference type="EMBL" id="MSDU01000014">
    <property type="protein sequence ID" value="OLN22828.1"/>
    <property type="molecule type" value="Genomic_DNA"/>
</dbReference>
<evidence type="ECO:0000256" key="4">
    <source>
        <dbReference type="ARBA" id="ARBA00022730"/>
    </source>
</evidence>
<evidence type="ECO:0000256" key="7">
    <source>
        <dbReference type="ARBA" id="ARBA00022833"/>
    </source>
</evidence>
<gene>
    <name evidence="10" type="primary">rsgA</name>
    <name evidence="13" type="ORF">BTO30_07850</name>
</gene>
<keyword evidence="6 10" id="KW-0378">Hydrolase</keyword>
<protein>
    <recommendedName>
        <fullName evidence="10">Small ribosomal subunit biogenesis GTPase RsgA</fullName>
        <ecNumber evidence="10">3.6.1.-</ecNumber>
    </recommendedName>
</protein>
<proteinExistence type="inferred from homology"/>
<dbReference type="Gene3D" id="3.40.50.300">
    <property type="entry name" value="P-loop containing nucleotide triphosphate hydrolases"/>
    <property type="match status" value="1"/>
</dbReference>
<feature type="binding site" evidence="10">
    <location>
        <position position="258"/>
    </location>
    <ligand>
        <name>Zn(2+)</name>
        <dbReference type="ChEBI" id="CHEBI:29105"/>
    </ligand>
</feature>
<feature type="binding site" evidence="10">
    <location>
        <position position="250"/>
    </location>
    <ligand>
        <name>Zn(2+)</name>
        <dbReference type="ChEBI" id="CHEBI:29105"/>
    </ligand>
</feature>
<comment type="subcellular location">
    <subcellularLocation>
        <location evidence="10">Cytoplasm</location>
    </subcellularLocation>
</comment>
<dbReference type="STRING" id="1714264.BTO30_07850"/>
<dbReference type="GO" id="GO:0005525">
    <property type="term" value="F:GTP binding"/>
    <property type="evidence" value="ECO:0007669"/>
    <property type="project" value="UniProtKB-UniRule"/>
</dbReference>
<keyword evidence="1 10" id="KW-0963">Cytoplasm</keyword>
<name>A0A1Q8Q652_9BACI</name>
<feature type="binding site" evidence="10">
    <location>
        <begin position="112"/>
        <end position="115"/>
    </location>
    <ligand>
        <name>GTP</name>
        <dbReference type="ChEBI" id="CHEBI:37565"/>
    </ligand>
</feature>
<dbReference type="Pfam" id="PF03193">
    <property type="entry name" value="RsgA_GTPase"/>
    <property type="match status" value="1"/>
</dbReference>
<dbReference type="PROSITE" id="PS51721">
    <property type="entry name" value="G_CP"/>
    <property type="match status" value="1"/>
</dbReference>
<dbReference type="PROSITE" id="PS50936">
    <property type="entry name" value="ENGC_GTPASE"/>
    <property type="match status" value="1"/>
</dbReference>
<dbReference type="OrthoDB" id="9809485at2"/>
<keyword evidence="9 10" id="KW-0342">GTP-binding</keyword>
<accession>A0A1Q8Q652</accession>